<keyword evidence="6" id="KW-0378">Hydrolase</keyword>
<dbReference type="AlphaFoldDB" id="A0A3B3CV12"/>
<evidence type="ECO:0000313" key="13">
    <source>
        <dbReference type="Ensembl" id="ENSOMEP00000020974.1"/>
    </source>
</evidence>
<dbReference type="PRINTS" id="PR01233">
    <property type="entry name" value="JOSEPHIN"/>
</dbReference>
<keyword evidence="14" id="KW-1185">Reference proteome</keyword>
<evidence type="ECO:0000256" key="11">
    <source>
        <dbReference type="PROSITE-ProRule" id="PRU00331"/>
    </source>
</evidence>
<dbReference type="InterPro" id="IPR033865">
    <property type="entry name" value="Ataxin-3"/>
</dbReference>
<evidence type="ECO:0000256" key="10">
    <source>
        <dbReference type="ARBA" id="ARBA00023242"/>
    </source>
</evidence>
<dbReference type="FunFam" id="3.90.70.40:FF:000006">
    <property type="entry name" value="ataxin-3 isoform X5"/>
    <property type="match status" value="1"/>
</dbReference>
<dbReference type="InterPro" id="IPR006155">
    <property type="entry name" value="Josephin"/>
</dbReference>
<evidence type="ECO:0000256" key="8">
    <source>
        <dbReference type="ARBA" id="ARBA00023015"/>
    </source>
</evidence>
<dbReference type="Gene3D" id="3.90.70.40">
    <property type="match status" value="1"/>
</dbReference>
<evidence type="ECO:0000256" key="3">
    <source>
        <dbReference type="ARBA" id="ARBA00012759"/>
    </source>
</evidence>
<proteinExistence type="predicted"/>
<dbReference type="EC" id="3.4.19.12" evidence="3"/>
<dbReference type="PANTHER" id="PTHR14159">
    <property type="entry name" value="ATAXIN-3-RELATED"/>
    <property type="match status" value="1"/>
</dbReference>
<protein>
    <recommendedName>
        <fullName evidence="3">ubiquitinyl hydrolase 1</fullName>
        <ecNumber evidence="3">3.4.19.12</ecNumber>
    </recommendedName>
</protein>
<dbReference type="Pfam" id="PF02099">
    <property type="entry name" value="Josephin"/>
    <property type="match status" value="1"/>
</dbReference>
<sequence>MERPILCFQQEGSLCAQHCLNNLLQGEYFTPVDLSSIAHQLDEEERMRMAEGGMGSEEYRTFLQQPSGNMDDSGFFSIQWFNLNSLLTGPELISDTYLALFLAQLQQEGYSIFVIQGNLPECEAEQILGIMRVQQQQRPRLIGEDEAQTSGQMDIVSDETVDEDEELKRALALSRQEMDVEDEEADLRRAIQLSMQGDSFRSFELILIFFFIAISTKVFPLSRIRHE</sequence>
<dbReference type="Proteomes" id="UP000261560">
    <property type="component" value="Unplaced"/>
</dbReference>
<comment type="caution">
    <text evidence="11">Lacks conserved residue(s) required for the propagation of feature annotation.</text>
</comment>
<evidence type="ECO:0000256" key="5">
    <source>
        <dbReference type="ARBA" id="ARBA00022786"/>
    </source>
</evidence>
<name>A0A3B3CV12_ORYME</name>
<dbReference type="Pfam" id="PF02809">
    <property type="entry name" value="UIM"/>
    <property type="match status" value="2"/>
</dbReference>
<evidence type="ECO:0000256" key="6">
    <source>
        <dbReference type="ARBA" id="ARBA00022801"/>
    </source>
</evidence>
<keyword evidence="5" id="KW-0833">Ubl conjugation pathway</keyword>
<dbReference type="SMART" id="SM00726">
    <property type="entry name" value="UIM"/>
    <property type="match status" value="2"/>
</dbReference>
<reference evidence="13" key="2">
    <citation type="submission" date="2025-09" db="UniProtKB">
        <authorList>
            <consortium name="Ensembl"/>
        </authorList>
    </citation>
    <scope>IDENTIFICATION</scope>
</reference>
<dbReference type="GO" id="GO:0004843">
    <property type="term" value="F:cysteine-type deubiquitinase activity"/>
    <property type="evidence" value="ECO:0007669"/>
    <property type="project" value="UniProtKB-EC"/>
</dbReference>
<dbReference type="FunFam" id="1.10.287.10:FF:000005">
    <property type="entry name" value="ataxin-3 isoform X1"/>
    <property type="match status" value="1"/>
</dbReference>
<comment type="subcellular location">
    <subcellularLocation>
        <location evidence="2">Nucleus</location>
    </subcellularLocation>
</comment>
<evidence type="ECO:0000256" key="9">
    <source>
        <dbReference type="ARBA" id="ARBA00023163"/>
    </source>
</evidence>
<keyword evidence="7" id="KW-0788">Thiol protease</keyword>
<evidence type="ECO:0000256" key="2">
    <source>
        <dbReference type="ARBA" id="ARBA00004123"/>
    </source>
</evidence>
<keyword evidence="9" id="KW-0804">Transcription</keyword>
<comment type="catalytic activity">
    <reaction evidence="1">
        <text>Thiol-dependent hydrolysis of ester, thioester, amide, peptide and isopeptide bonds formed by the C-terminal Gly of ubiquitin (a 76-residue protein attached to proteins as an intracellular targeting signal).</text>
        <dbReference type="EC" id="3.4.19.12"/>
    </reaction>
</comment>
<dbReference type="GeneTree" id="ENSGT00390000001830"/>
<feature type="domain" description="Josephin" evidence="12">
    <location>
        <begin position="2"/>
        <end position="200"/>
    </location>
</feature>
<dbReference type="GO" id="GO:0016579">
    <property type="term" value="P:protein deubiquitination"/>
    <property type="evidence" value="ECO:0007669"/>
    <property type="project" value="InterPro"/>
</dbReference>
<dbReference type="PROSITE" id="PS50330">
    <property type="entry name" value="UIM"/>
    <property type="match status" value="2"/>
</dbReference>
<accession>A0A3B3CV12</accession>
<organism evidence="13 14">
    <name type="scientific">Oryzias melastigma</name>
    <name type="common">Marine medaka</name>
    <dbReference type="NCBI Taxonomy" id="30732"/>
    <lineage>
        <taxon>Eukaryota</taxon>
        <taxon>Metazoa</taxon>
        <taxon>Chordata</taxon>
        <taxon>Craniata</taxon>
        <taxon>Vertebrata</taxon>
        <taxon>Euteleostomi</taxon>
        <taxon>Actinopterygii</taxon>
        <taxon>Neopterygii</taxon>
        <taxon>Teleostei</taxon>
        <taxon>Neoteleostei</taxon>
        <taxon>Acanthomorphata</taxon>
        <taxon>Ovalentaria</taxon>
        <taxon>Atherinomorphae</taxon>
        <taxon>Beloniformes</taxon>
        <taxon>Adrianichthyidae</taxon>
        <taxon>Oryziinae</taxon>
        <taxon>Oryzias</taxon>
    </lineage>
</organism>
<keyword evidence="10" id="KW-0539">Nucleus</keyword>
<dbReference type="InterPro" id="IPR003903">
    <property type="entry name" value="UIM_dom"/>
</dbReference>
<keyword evidence="8" id="KW-0805">Transcription regulation</keyword>
<dbReference type="GO" id="GO:0005634">
    <property type="term" value="C:nucleus"/>
    <property type="evidence" value="ECO:0007669"/>
    <property type="project" value="UniProtKB-SubCell"/>
</dbReference>
<dbReference type="SMART" id="SM01246">
    <property type="entry name" value="Josephin"/>
    <property type="match status" value="1"/>
</dbReference>
<evidence type="ECO:0000256" key="4">
    <source>
        <dbReference type="ARBA" id="ARBA00022670"/>
    </source>
</evidence>
<evidence type="ECO:0000256" key="1">
    <source>
        <dbReference type="ARBA" id="ARBA00000707"/>
    </source>
</evidence>
<dbReference type="GO" id="GO:0006508">
    <property type="term" value="P:proteolysis"/>
    <property type="evidence" value="ECO:0007669"/>
    <property type="project" value="UniProtKB-KW"/>
</dbReference>
<reference evidence="13" key="1">
    <citation type="submission" date="2025-08" db="UniProtKB">
        <authorList>
            <consortium name="Ensembl"/>
        </authorList>
    </citation>
    <scope>IDENTIFICATION</scope>
</reference>
<dbReference type="Ensembl" id="ENSOMET00000030551.1">
    <property type="protein sequence ID" value="ENSOMEP00000020974.1"/>
    <property type="gene ID" value="ENSOMEG00000022996.1"/>
</dbReference>
<dbReference type="PANTHER" id="PTHR14159:SF0">
    <property type="entry name" value="ATAXIN-3-RELATED"/>
    <property type="match status" value="1"/>
</dbReference>
<evidence type="ECO:0000259" key="12">
    <source>
        <dbReference type="PROSITE" id="PS50957"/>
    </source>
</evidence>
<evidence type="ECO:0000313" key="14">
    <source>
        <dbReference type="Proteomes" id="UP000261560"/>
    </source>
</evidence>
<evidence type="ECO:0000256" key="7">
    <source>
        <dbReference type="ARBA" id="ARBA00022807"/>
    </source>
</evidence>
<dbReference type="PROSITE" id="PS50957">
    <property type="entry name" value="JOSEPHIN"/>
    <property type="match status" value="1"/>
</dbReference>
<keyword evidence="4" id="KW-0645">Protease</keyword>